<dbReference type="EMBL" id="SODF01000001">
    <property type="protein sequence ID" value="TDW21654.1"/>
    <property type="molecule type" value="Genomic_DNA"/>
</dbReference>
<gene>
    <name evidence="2" type="ORF">EV650_0483</name>
</gene>
<sequence>MTSPWELAAVHLPPPRLVRPQTGDGNASPTVTVPGGGLALRTPPGTPLL</sequence>
<feature type="region of interest" description="Disordered" evidence="1">
    <location>
        <begin position="1"/>
        <end position="49"/>
    </location>
</feature>
<keyword evidence="3" id="KW-1185">Reference proteome</keyword>
<organism evidence="2 3">
    <name type="scientific">Kribbella kalugense</name>
    <dbReference type="NCBI Taxonomy" id="2512221"/>
    <lineage>
        <taxon>Bacteria</taxon>
        <taxon>Bacillati</taxon>
        <taxon>Actinomycetota</taxon>
        <taxon>Actinomycetes</taxon>
        <taxon>Propionibacteriales</taxon>
        <taxon>Kribbellaceae</taxon>
        <taxon>Kribbella</taxon>
    </lineage>
</organism>
<protein>
    <submittedName>
        <fullName evidence="2">Uncharacterized protein</fullName>
    </submittedName>
</protein>
<name>A0A4V3G859_9ACTN</name>
<evidence type="ECO:0000313" key="3">
    <source>
        <dbReference type="Proteomes" id="UP000295447"/>
    </source>
</evidence>
<comment type="caution">
    <text evidence="2">The sequence shown here is derived from an EMBL/GenBank/DDBJ whole genome shotgun (WGS) entry which is preliminary data.</text>
</comment>
<reference evidence="2 3" key="1">
    <citation type="submission" date="2019-03" db="EMBL/GenBank/DDBJ databases">
        <title>Genomic Encyclopedia of Type Strains, Phase III (KMG-III): the genomes of soil and plant-associated and newly described type strains.</title>
        <authorList>
            <person name="Whitman W."/>
        </authorList>
    </citation>
    <scope>NUCLEOTIDE SEQUENCE [LARGE SCALE GENOMIC DNA]</scope>
    <source>
        <strain evidence="2 3">VKM Ac-2570</strain>
    </source>
</reference>
<accession>A0A4V3G859</accession>
<evidence type="ECO:0000256" key="1">
    <source>
        <dbReference type="SAM" id="MobiDB-lite"/>
    </source>
</evidence>
<evidence type="ECO:0000313" key="2">
    <source>
        <dbReference type="EMBL" id="TDW21654.1"/>
    </source>
</evidence>
<dbReference type="AlphaFoldDB" id="A0A4V3G859"/>
<proteinExistence type="predicted"/>
<dbReference type="Proteomes" id="UP000295447">
    <property type="component" value="Unassembled WGS sequence"/>
</dbReference>